<name>A0A2I0BX35_PLAFO</name>
<evidence type="ECO:0000313" key="3">
    <source>
        <dbReference type="EMBL" id="PKC47498.1"/>
    </source>
</evidence>
<proteinExistence type="predicted"/>
<evidence type="ECO:0000256" key="1">
    <source>
        <dbReference type="SAM" id="Phobius"/>
    </source>
</evidence>
<evidence type="ECO:0000313" key="5">
    <source>
        <dbReference type="Proteomes" id="UP000754359"/>
    </source>
</evidence>
<dbReference type="AlphaFoldDB" id="A0A2I0BX35"/>
<keyword evidence="1" id="KW-0812">Transmembrane</keyword>
<dbReference type="VEuPathDB" id="PlasmoDB:PfNF54_080005200"/>
<dbReference type="SMR" id="A0A2I0BX35"/>
<accession>A0A2I0BX35</accession>
<sequence length="209" mass="24712">MYFFFYKTIIYYILISISLKYNNCNIKNNPKQHDIYNVIKFRSLSSHYSSGIKKKKKFLFKNKLTKKNVKKTEFIEGTFVIDCSGLNNLIKKTSYEKYNMEIRDSMFKEYEKMYSELYDKEMGKKEKENLLKKFVSLLHRIPSKYIDKMLNYLMQDFLSVPIYVIILFIIGSVTCTCACVSMVYSTIACSYALVPIFALLLYLKASESY</sequence>
<feature type="transmembrane region" description="Helical" evidence="1">
    <location>
        <begin position="182"/>
        <end position="203"/>
    </location>
</feature>
<dbReference type="EMBL" id="NYMT01000006">
    <property type="protein sequence ID" value="PKC47498.1"/>
    <property type="molecule type" value="Genomic_DNA"/>
</dbReference>
<protein>
    <submittedName>
        <fullName evidence="3">Uncharacterized protein</fullName>
    </submittedName>
</protein>
<keyword evidence="1" id="KW-0472">Membrane</keyword>
<gene>
    <name evidence="3" type="ORF">CK202_2384</name>
    <name evidence="2" type="ORF">CYL21_1341</name>
</gene>
<dbReference type="EMBL" id="QFXU01000009">
    <property type="protein sequence ID" value="KAF4330274.1"/>
    <property type="molecule type" value="Genomic_DNA"/>
</dbReference>
<reference evidence="3 4" key="1">
    <citation type="submission" date="2017-11" db="EMBL/GenBank/DDBJ databases">
        <title>Plasmodium falciparum NF54 genome assembly.</title>
        <authorList>
            <person name="Bryant J.M."/>
            <person name="Baumgarten S."/>
            <person name="Scheidig-Benatar C."/>
            <person name="Scherf A."/>
        </authorList>
    </citation>
    <scope>NUCLEOTIDE SEQUENCE [LARGE SCALE GENOMIC DNA]</scope>
    <source>
        <strain evidence="3">NF54</strain>
    </source>
</reference>
<comment type="caution">
    <text evidence="3">The sequence shown here is derived from an EMBL/GenBank/DDBJ whole genome shotgun (WGS) entry which is preliminary data.</text>
</comment>
<evidence type="ECO:0000313" key="2">
    <source>
        <dbReference type="EMBL" id="KAF4330274.1"/>
    </source>
</evidence>
<reference evidence="2 5" key="2">
    <citation type="submission" date="2018-05" db="EMBL/GenBank/DDBJ databases">
        <title>Genome assembly of Plasmodium falciparum NF54 DiCre.</title>
        <authorList>
            <person name="Baumgarten S."/>
            <person name="Treeck M."/>
            <person name="Scherf A."/>
        </authorList>
    </citation>
    <scope>NUCLEOTIDE SEQUENCE [LARGE SCALE GENOMIC DNA]</scope>
    <source>
        <strain evidence="2">NF54</strain>
    </source>
</reference>
<feature type="transmembrane region" description="Helical" evidence="1">
    <location>
        <begin position="150"/>
        <end position="170"/>
    </location>
</feature>
<evidence type="ECO:0000313" key="4">
    <source>
        <dbReference type="Proteomes" id="UP000232684"/>
    </source>
</evidence>
<keyword evidence="1" id="KW-1133">Transmembrane helix</keyword>
<dbReference type="Proteomes" id="UP000754359">
    <property type="component" value="Unassembled WGS sequence"/>
</dbReference>
<dbReference type="Proteomes" id="UP000232684">
    <property type="component" value="Unassembled WGS sequence"/>
</dbReference>
<organism evidence="3 4">
    <name type="scientific">Plasmodium falciparum (isolate NF54)</name>
    <dbReference type="NCBI Taxonomy" id="5843"/>
    <lineage>
        <taxon>Eukaryota</taxon>
        <taxon>Sar</taxon>
        <taxon>Alveolata</taxon>
        <taxon>Apicomplexa</taxon>
        <taxon>Aconoidasida</taxon>
        <taxon>Haemosporida</taxon>
        <taxon>Plasmodiidae</taxon>
        <taxon>Plasmodium</taxon>
        <taxon>Plasmodium (Laverania)</taxon>
    </lineage>
</organism>